<keyword evidence="3 5" id="KW-0777">Teichoic acid biosynthesis</keyword>
<accession>Q891W1</accession>
<dbReference type="NCBIfam" id="TIGR00696">
    <property type="entry name" value="wecG_tagA_cpsF"/>
    <property type="match status" value="1"/>
</dbReference>
<evidence type="ECO:0000256" key="5">
    <source>
        <dbReference type="HAMAP-Rule" id="MF_02070"/>
    </source>
</evidence>
<organism evidence="6 7">
    <name type="scientific">Clostridium tetani (strain Massachusetts / E88)</name>
    <dbReference type="NCBI Taxonomy" id="212717"/>
    <lineage>
        <taxon>Bacteria</taxon>
        <taxon>Bacillati</taxon>
        <taxon>Bacillota</taxon>
        <taxon>Clostridia</taxon>
        <taxon>Eubacteriales</taxon>
        <taxon>Clostridiaceae</taxon>
        <taxon>Clostridium</taxon>
    </lineage>
</organism>
<dbReference type="GO" id="GO:0071555">
    <property type="term" value="P:cell wall organization"/>
    <property type="evidence" value="ECO:0007669"/>
    <property type="project" value="UniProtKB-KW"/>
</dbReference>
<comment type="function">
    <text evidence="5">Catalyzes the conversion of GlcNAc-PP-undecaprenol into ManNAc-GlcNAc-PP-undecaprenol, the first committed lipid intermediate in the de novo synthesis of teichoic acid.</text>
</comment>
<sequence length="244" mass="28166">MEKIMFSKILSYDVFKDSKEELLKYMDNFEKVHIISGNPEVLYNGLNSSILYENFIKENSIIIPDGVGTVLASKIVKNPVKEKIAGVEFVESLFEKFEKENKSVYLLGAKKSTLEKFVQTINKKYPKLNIVGKRDGYFNIDDCEELIRNINILRPHAIFVAMGSPRQESFIIKYMDRLNVNVFMGVGGSFDVISGEVNRAPKWMINLGLEWLYRVIKEPFRAKRLSSIPKFLVKVIKEKREPNL</sequence>
<reference evidence="6 7" key="1">
    <citation type="journal article" date="2003" name="Proc. Natl. Acad. Sci. U.S.A.">
        <title>The genome sequence of Clostridium tetani, the causative agent of tetanus disease.</title>
        <authorList>
            <person name="Brueggemann H."/>
            <person name="Baumer S."/>
            <person name="Fricke W.F."/>
            <person name="Wiezer A."/>
            <person name="Liesegang H."/>
            <person name="Decker I."/>
            <person name="Herzberg C."/>
            <person name="Martinez-Arias R."/>
            <person name="Merkl R."/>
            <person name="Henne A."/>
            <person name="Gottschalk G."/>
        </authorList>
    </citation>
    <scope>NUCLEOTIDE SEQUENCE [LARGE SCALE GENOMIC DNA]</scope>
    <source>
        <strain evidence="7">Massachusetts / E88</strain>
    </source>
</reference>
<dbReference type="Pfam" id="PF03808">
    <property type="entry name" value="Glyco_tran_WecG"/>
    <property type="match status" value="1"/>
</dbReference>
<dbReference type="AlphaFoldDB" id="Q891W1"/>
<proteinExistence type="inferred from homology"/>
<comment type="pathway">
    <text evidence="5">Cell wall biogenesis; teichoic acid biosynthesis.</text>
</comment>
<evidence type="ECO:0000313" key="7">
    <source>
        <dbReference type="Proteomes" id="UP000001412"/>
    </source>
</evidence>
<dbReference type="InterPro" id="IPR034714">
    <property type="entry name" value="TagA_TarA"/>
</dbReference>
<dbReference type="PANTHER" id="PTHR34136:SF1">
    <property type="entry name" value="UDP-N-ACETYL-D-MANNOSAMINURONIC ACID TRANSFERASE"/>
    <property type="match status" value="1"/>
</dbReference>
<dbReference type="KEGG" id="ctc:CTC_02252"/>
<evidence type="ECO:0000256" key="1">
    <source>
        <dbReference type="ARBA" id="ARBA00022676"/>
    </source>
</evidence>
<evidence type="ECO:0000256" key="3">
    <source>
        <dbReference type="ARBA" id="ARBA00022944"/>
    </source>
</evidence>
<dbReference type="EC" id="2.4.1.187" evidence="5"/>
<dbReference type="CDD" id="cd06533">
    <property type="entry name" value="Glyco_transf_WecG_TagA"/>
    <property type="match status" value="1"/>
</dbReference>
<keyword evidence="4 5" id="KW-0961">Cell wall biogenesis/degradation</keyword>
<dbReference type="UniPathway" id="UPA00632"/>
<dbReference type="EMBL" id="AE015927">
    <property type="protein sequence ID" value="AAO36734.1"/>
    <property type="molecule type" value="Genomic_DNA"/>
</dbReference>
<dbReference type="GO" id="GO:0019350">
    <property type="term" value="P:teichoic acid biosynthetic process"/>
    <property type="evidence" value="ECO:0007669"/>
    <property type="project" value="UniProtKB-UniRule"/>
</dbReference>
<dbReference type="HOGENOM" id="CLU_063203_3_1_9"/>
<keyword evidence="7" id="KW-1185">Reference proteome</keyword>
<evidence type="ECO:0000256" key="4">
    <source>
        <dbReference type="ARBA" id="ARBA00023316"/>
    </source>
</evidence>
<dbReference type="STRING" id="212717.CTC_02252"/>
<comment type="similarity">
    <text evidence="5">Belongs to the glycosyltransferase 26 family. TagA/TarA subfamily.</text>
</comment>
<dbReference type="GO" id="GO:0047244">
    <property type="term" value="F:N-acetylglucosaminyldiphosphoundecaprenol N-acetyl-beta-D-mannosaminyltransferase activity"/>
    <property type="evidence" value="ECO:0007669"/>
    <property type="project" value="UniProtKB-UniRule"/>
</dbReference>
<dbReference type="Proteomes" id="UP000001412">
    <property type="component" value="Chromosome"/>
</dbReference>
<gene>
    <name evidence="6" type="ordered locus">CTC_02252</name>
</gene>
<dbReference type="InterPro" id="IPR004629">
    <property type="entry name" value="WecG_TagA_CpsF"/>
</dbReference>
<protein>
    <recommendedName>
        <fullName evidence="5">N-acetylglucosaminyldiphosphoundecaprenol N-acetyl-beta-D-mannosaminyltransferase</fullName>
        <ecNumber evidence="5">2.4.1.187</ecNumber>
    </recommendedName>
    <alternativeName>
        <fullName evidence="5">N-acetylmannosaminyltransferase</fullName>
    </alternativeName>
    <alternativeName>
        <fullName evidence="5">UDP-N-acetylmannosamine transferase</fullName>
    </alternativeName>
    <alternativeName>
        <fullName evidence="5">UDP-N-acetylmannosamine:N-acetylglucosaminyl pyrophosphorylundecaprenol N-acetylmannosaminyltransferase</fullName>
    </alternativeName>
</protein>
<dbReference type="HAMAP" id="MF_02070">
    <property type="entry name" value="TagA_TarA"/>
    <property type="match status" value="1"/>
</dbReference>
<comment type="catalytic activity">
    <reaction evidence="5">
        <text>UDP-N-acetyl-alpha-D-mannosamine + N-acetyl-alpha-D-glucosaminyl-di-trans,octa-cis-undecaprenyl diphosphate = N-acetyl-beta-D-mannosaminyl-(1-&gt;4)-N-acetyl-alpha-D-glucosaminyl di-trans,octa-cis-undecaprenyl diphosphate + UDP + H(+)</text>
        <dbReference type="Rhea" id="RHEA:16053"/>
        <dbReference type="ChEBI" id="CHEBI:15378"/>
        <dbReference type="ChEBI" id="CHEBI:58223"/>
        <dbReference type="ChEBI" id="CHEBI:62959"/>
        <dbReference type="ChEBI" id="CHEBI:68623"/>
        <dbReference type="ChEBI" id="CHEBI:132210"/>
        <dbReference type="EC" id="2.4.1.187"/>
    </reaction>
</comment>
<keyword evidence="1 5" id="KW-0328">Glycosyltransferase</keyword>
<evidence type="ECO:0000256" key="2">
    <source>
        <dbReference type="ARBA" id="ARBA00022679"/>
    </source>
</evidence>
<keyword evidence="2 5" id="KW-0808">Transferase</keyword>
<evidence type="ECO:0000313" key="6">
    <source>
        <dbReference type="EMBL" id="AAO36734.1"/>
    </source>
</evidence>
<name>Q891W1_CLOTE</name>
<dbReference type="PANTHER" id="PTHR34136">
    <property type="match status" value="1"/>
</dbReference>